<sequence length="106" mass="12222">MCVLEKTCKVCDRTVDDTDVFCDDCYDFFINYFDSTEFVKCKNSKQCINGRSFEVLGCEQCRTAKCIKSGMKLPDFMLPDIPATTVYVDPSFKEFVVESLKELNNY</sequence>
<evidence type="ECO:0000313" key="1">
    <source>
        <dbReference type="Proteomes" id="UP000887579"/>
    </source>
</evidence>
<proteinExistence type="predicted"/>
<reference evidence="2" key="1">
    <citation type="submission" date="2022-11" db="UniProtKB">
        <authorList>
            <consortium name="WormBaseParasite"/>
        </authorList>
    </citation>
    <scope>IDENTIFICATION</scope>
</reference>
<name>A0AC34G1T2_9BILA</name>
<accession>A0AC34G1T2</accession>
<evidence type="ECO:0000313" key="2">
    <source>
        <dbReference type="WBParaSite" id="ES5_v2.g23443.t1"/>
    </source>
</evidence>
<protein>
    <submittedName>
        <fullName evidence="2">Nuclear receptor domain-containing protein</fullName>
    </submittedName>
</protein>
<organism evidence="1 2">
    <name type="scientific">Panagrolaimus sp. ES5</name>
    <dbReference type="NCBI Taxonomy" id="591445"/>
    <lineage>
        <taxon>Eukaryota</taxon>
        <taxon>Metazoa</taxon>
        <taxon>Ecdysozoa</taxon>
        <taxon>Nematoda</taxon>
        <taxon>Chromadorea</taxon>
        <taxon>Rhabditida</taxon>
        <taxon>Tylenchina</taxon>
        <taxon>Panagrolaimomorpha</taxon>
        <taxon>Panagrolaimoidea</taxon>
        <taxon>Panagrolaimidae</taxon>
        <taxon>Panagrolaimus</taxon>
    </lineage>
</organism>
<dbReference type="Proteomes" id="UP000887579">
    <property type="component" value="Unplaced"/>
</dbReference>
<dbReference type="WBParaSite" id="ES5_v2.g23443.t1">
    <property type="protein sequence ID" value="ES5_v2.g23443.t1"/>
    <property type="gene ID" value="ES5_v2.g23443"/>
</dbReference>